<dbReference type="Gene3D" id="3.10.450.50">
    <property type="match status" value="1"/>
</dbReference>
<dbReference type="EMBL" id="JBHSBW010000011">
    <property type="protein sequence ID" value="MFC4211621.1"/>
    <property type="molecule type" value="Genomic_DNA"/>
</dbReference>
<dbReference type="RefSeq" id="WP_378984893.1">
    <property type="nucleotide sequence ID" value="NZ_JBHSBW010000011.1"/>
</dbReference>
<dbReference type="Pfam" id="PF13577">
    <property type="entry name" value="SnoaL_4"/>
    <property type="match status" value="1"/>
</dbReference>
<keyword evidence="3" id="KW-1185">Reference proteome</keyword>
<organism evidence="2 3">
    <name type="scientific">Pedobacter lithocola</name>
    <dbReference type="NCBI Taxonomy" id="1908239"/>
    <lineage>
        <taxon>Bacteria</taxon>
        <taxon>Pseudomonadati</taxon>
        <taxon>Bacteroidota</taxon>
        <taxon>Sphingobacteriia</taxon>
        <taxon>Sphingobacteriales</taxon>
        <taxon>Sphingobacteriaceae</taxon>
        <taxon>Pedobacter</taxon>
    </lineage>
</organism>
<sequence length="172" mass="18941">MEENSEKIITGTGSDERQVQQVLAKYVRAADQLNGDAMKALFTKAGKVEVYYLNAGVEEPLFVLSNPDEIANAISNLMAPHPARGWSHHTTHDHIISVNGDTATLDAQFIRFDTLGDARPENGWPEGTVGLKGTVTATEAGYYRPTLEKVEGIWKIATHRILHDLPFIFPGQ</sequence>
<evidence type="ECO:0000313" key="3">
    <source>
        <dbReference type="Proteomes" id="UP001595789"/>
    </source>
</evidence>
<feature type="domain" description="SnoaL-like" evidence="1">
    <location>
        <begin position="14"/>
        <end position="158"/>
    </location>
</feature>
<dbReference type="SUPFAM" id="SSF54427">
    <property type="entry name" value="NTF2-like"/>
    <property type="match status" value="1"/>
</dbReference>
<dbReference type="Proteomes" id="UP001595789">
    <property type="component" value="Unassembled WGS sequence"/>
</dbReference>
<dbReference type="InterPro" id="IPR032710">
    <property type="entry name" value="NTF2-like_dom_sf"/>
</dbReference>
<dbReference type="InterPro" id="IPR037401">
    <property type="entry name" value="SnoaL-like"/>
</dbReference>
<evidence type="ECO:0000313" key="2">
    <source>
        <dbReference type="EMBL" id="MFC4211621.1"/>
    </source>
</evidence>
<gene>
    <name evidence="2" type="ORF">ACFOWA_10530</name>
</gene>
<evidence type="ECO:0000259" key="1">
    <source>
        <dbReference type="Pfam" id="PF13577"/>
    </source>
</evidence>
<accession>A0ABV8PD57</accession>
<comment type="caution">
    <text evidence="2">The sequence shown here is derived from an EMBL/GenBank/DDBJ whole genome shotgun (WGS) entry which is preliminary data.</text>
</comment>
<protein>
    <submittedName>
        <fullName evidence="2">Nuclear transport factor 2 family protein</fullName>
    </submittedName>
</protein>
<proteinExistence type="predicted"/>
<reference evidence="3" key="1">
    <citation type="journal article" date="2019" name="Int. J. Syst. Evol. Microbiol.">
        <title>The Global Catalogue of Microorganisms (GCM) 10K type strain sequencing project: providing services to taxonomists for standard genome sequencing and annotation.</title>
        <authorList>
            <consortium name="The Broad Institute Genomics Platform"/>
            <consortium name="The Broad Institute Genome Sequencing Center for Infectious Disease"/>
            <person name="Wu L."/>
            <person name="Ma J."/>
        </authorList>
    </citation>
    <scope>NUCLEOTIDE SEQUENCE [LARGE SCALE GENOMIC DNA]</scope>
    <source>
        <strain evidence="3">CCM 8691</strain>
    </source>
</reference>
<name>A0ABV8PD57_9SPHI</name>